<dbReference type="EMBL" id="LBQB01000001">
    <property type="protein sequence ID" value="KKP70149.1"/>
    <property type="molecule type" value="Genomic_DNA"/>
</dbReference>
<evidence type="ECO:0000256" key="2">
    <source>
        <dbReference type="ARBA" id="ARBA00010792"/>
    </source>
</evidence>
<comment type="similarity">
    <text evidence="2 7">Belongs to the DedA family.</text>
</comment>
<dbReference type="Proteomes" id="UP000034581">
    <property type="component" value="Unassembled WGS sequence"/>
</dbReference>
<protein>
    <recommendedName>
        <fullName evidence="8">VTT domain-containing protein</fullName>
    </recommendedName>
</protein>
<evidence type="ECO:0000256" key="1">
    <source>
        <dbReference type="ARBA" id="ARBA00004651"/>
    </source>
</evidence>
<evidence type="ECO:0000256" key="7">
    <source>
        <dbReference type="RuleBase" id="RU367016"/>
    </source>
</evidence>
<evidence type="ECO:0000256" key="5">
    <source>
        <dbReference type="ARBA" id="ARBA00022989"/>
    </source>
</evidence>
<evidence type="ECO:0000256" key="4">
    <source>
        <dbReference type="ARBA" id="ARBA00022692"/>
    </source>
</evidence>
<feature type="transmembrane region" description="Helical" evidence="7">
    <location>
        <begin position="154"/>
        <end position="175"/>
    </location>
</feature>
<dbReference type="Pfam" id="PF09335">
    <property type="entry name" value="VTT_dom"/>
    <property type="match status" value="1"/>
</dbReference>
<evidence type="ECO:0000256" key="6">
    <source>
        <dbReference type="ARBA" id="ARBA00023136"/>
    </source>
</evidence>
<dbReference type="InterPro" id="IPR032816">
    <property type="entry name" value="VTT_dom"/>
</dbReference>
<keyword evidence="6 7" id="KW-0472">Membrane</keyword>
<dbReference type="AlphaFoldDB" id="A0A0G0BKZ1"/>
<keyword evidence="4 7" id="KW-0812">Transmembrane</keyword>
<dbReference type="GO" id="GO:0005886">
    <property type="term" value="C:plasma membrane"/>
    <property type="evidence" value="ECO:0007669"/>
    <property type="project" value="UniProtKB-SubCell"/>
</dbReference>
<comment type="caution">
    <text evidence="9">The sequence shown here is derived from an EMBL/GenBank/DDBJ whole genome shotgun (WGS) entry which is preliminary data.</text>
</comment>
<dbReference type="PATRIC" id="fig|1618350.3.peg.64"/>
<comment type="subcellular location">
    <subcellularLocation>
        <location evidence="1 7">Cell membrane</location>
        <topology evidence="1 7">Multi-pass membrane protein</topology>
    </subcellularLocation>
</comment>
<feature type="transmembrane region" description="Helical" evidence="7">
    <location>
        <begin position="69"/>
        <end position="90"/>
    </location>
</feature>
<evidence type="ECO:0000313" key="9">
    <source>
        <dbReference type="EMBL" id="KKP70149.1"/>
    </source>
</evidence>
<evidence type="ECO:0000313" key="10">
    <source>
        <dbReference type="Proteomes" id="UP000034581"/>
    </source>
</evidence>
<feature type="transmembrane region" description="Helical" evidence="7">
    <location>
        <begin position="187"/>
        <end position="205"/>
    </location>
</feature>
<accession>A0A0G0BKZ1</accession>
<reference evidence="9 10" key="1">
    <citation type="journal article" date="2015" name="Nature">
        <title>rRNA introns, odd ribosomes, and small enigmatic genomes across a large radiation of phyla.</title>
        <authorList>
            <person name="Brown C.T."/>
            <person name="Hug L.A."/>
            <person name="Thomas B.C."/>
            <person name="Sharon I."/>
            <person name="Castelle C.J."/>
            <person name="Singh A."/>
            <person name="Wilkins M.J."/>
            <person name="Williams K.H."/>
            <person name="Banfield J.F."/>
        </authorList>
    </citation>
    <scope>NUCLEOTIDE SEQUENCE [LARGE SCALE GENOMIC DNA]</scope>
</reference>
<dbReference type="NCBIfam" id="NF008102">
    <property type="entry name" value="PRK10847.1"/>
    <property type="match status" value="1"/>
</dbReference>
<dbReference type="PANTHER" id="PTHR30353:SF0">
    <property type="entry name" value="TRANSMEMBRANE PROTEIN"/>
    <property type="match status" value="1"/>
</dbReference>
<feature type="transmembrane region" description="Helical" evidence="7">
    <location>
        <begin position="127"/>
        <end position="148"/>
    </location>
</feature>
<keyword evidence="5 7" id="KW-1133">Transmembrane helix</keyword>
<sequence length="213" mass="24024">MQTIKFIIDLFIHLDRYLAQIIDATGSLTYLILFLVIFAETGFVITPFLPGDSLLFAAGALAAKNILNIYVLYFSLLLAAFLGDTINYWIGKKIGSEAFRSNSKIFKKKYLHKAQDFYEKHGGKAIILARFVPIVRTFAPFVAGIGVMSYPKFLLYNLIGGFLWVSLFLLGGFFLGNIPFIKNNFHYTVILIILISIIPIIVEIIKSKKEPKD</sequence>
<feature type="transmembrane region" description="Helical" evidence="7">
    <location>
        <begin position="28"/>
        <end position="49"/>
    </location>
</feature>
<name>A0A0G0BKZ1_UNCC3</name>
<evidence type="ECO:0000259" key="8">
    <source>
        <dbReference type="Pfam" id="PF09335"/>
    </source>
</evidence>
<evidence type="ECO:0000256" key="3">
    <source>
        <dbReference type="ARBA" id="ARBA00022475"/>
    </source>
</evidence>
<organism evidence="9 10">
    <name type="scientific">candidate division CPR3 bacterium GW2011_GWF2_35_18</name>
    <dbReference type="NCBI Taxonomy" id="1618350"/>
    <lineage>
        <taxon>Bacteria</taxon>
        <taxon>Bacteria division CPR3</taxon>
    </lineage>
</organism>
<dbReference type="InterPro" id="IPR058127">
    <property type="entry name" value="DedA"/>
</dbReference>
<dbReference type="STRING" id="1618350.UR67_C0001G0058"/>
<dbReference type="InterPro" id="IPR032818">
    <property type="entry name" value="DedA-like"/>
</dbReference>
<dbReference type="PANTHER" id="PTHR30353">
    <property type="entry name" value="INNER MEMBRANE PROTEIN DEDA-RELATED"/>
    <property type="match status" value="1"/>
</dbReference>
<proteinExistence type="inferred from homology"/>
<feature type="domain" description="VTT" evidence="8">
    <location>
        <begin position="49"/>
        <end position="172"/>
    </location>
</feature>
<gene>
    <name evidence="9" type="ORF">UR67_C0001G0058</name>
</gene>
<keyword evidence="3 7" id="KW-1003">Cell membrane</keyword>